<gene>
    <name evidence="1" type="ORF">KIN20_017089</name>
</gene>
<sequence>MVCFEQAKALGFHQLHSLVKHSSRMRLFCGLEFRDEEWLDCDRVLYELTSFAG</sequence>
<dbReference type="Proteomes" id="UP001196413">
    <property type="component" value="Unassembled WGS sequence"/>
</dbReference>
<proteinExistence type="predicted"/>
<evidence type="ECO:0000313" key="2">
    <source>
        <dbReference type="Proteomes" id="UP001196413"/>
    </source>
</evidence>
<dbReference type="EMBL" id="JAHQIW010003414">
    <property type="protein sequence ID" value="KAJ1358614.1"/>
    <property type="molecule type" value="Genomic_DNA"/>
</dbReference>
<name>A0AAD5QR83_PARTN</name>
<protein>
    <submittedName>
        <fullName evidence="1">Uncharacterized protein</fullName>
    </submittedName>
</protein>
<reference evidence="1" key="1">
    <citation type="submission" date="2021-06" db="EMBL/GenBank/DDBJ databases">
        <title>Parelaphostrongylus tenuis whole genome reference sequence.</title>
        <authorList>
            <person name="Garwood T.J."/>
            <person name="Larsen P.A."/>
            <person name="Fountain-Jones N.M."/>
            <person name="Garbe J.R."/>
            <person name="Macchietto M.G."/>
            <person name="Kania S.A."/>
            <person name="Gerhold R.W."/>
            <person name="Richards J.E."/>
            <person name="Wolf T.M."/>
        </authorList>
    </citation>
    <scope>NUCLEOTIDE SEQUENCE</scope>
    <source>
        <strain evidence="1">MNPRO001-30</strain>
        <tissue evidence="1">Meninges</tissue>
    </source>
</reference>
<comment type="caution">
    <text evidence="1">The sequence shown here is derived from an EMBL/GenBank/DDBJ whole genome shotgun (WGS) entry which is preliminary data.</text>
</comment>
<dbReference type="AlphaFoldDB" id="A0AAD5QR83"/>
<organism evidence="1 2">
    <name type="scientific">Parelaphostrongylus tenuis</name>
    <name type="common">Meningeal worm</name>
    <dbReference type="NCBI Taxonomy" id="148309"/>
    <lineage>
        <taxon>Eukaryota</taxon>
        <taxon>Metazoa</taxon>
        <taxon>Ecdysozoa</taxon>
        <taxon>Nematoda</taxon>
        <taxon>Chromadorea</taxon>
        <taxon>Rhabditida</taxon>
        <taxon>Rhabditina</taxon>
        <taxon>Rhabditomorpha</taxon>
        <taxon>Strongyloidea</taxon>
        <taxon>Metastrongylidae</taxon>
        <taxon>Parelaphostrongylus</taxon>
    </lineage>
</organism>
<keyword evidence="2" id="KW-1185">Reference proteome</keyword>
<accession>A0AAD5QR83</accession>
<evidence type="ECO:0000313" key="1">
    <source>
        <dbReference type="EMBL" id="KAJ1358614.1"/>
    </source>
</evidence>